<dbReference type="EMBL" id="JAGQLM010000145">
    <property type="protein sequence ID" value="MCA9375322.1"/>
    <property type="molecule type" value="Genomic_DNA"/>
</dbReference>
<dbReference type="InterPro" id="IPR000307">
    <property type="entry name" value="Ribosomal_bS16"/>
</dbReference>
<dbReference type="PANTHER" id="PTHR12919:SF20">
    <property type="entry name" value="SMALL RIBOSOMAL SUBUNIT PROTEIN BS16M"/>
    <property type="match status" value="1"/>
</dbReference>
<organism evidence="5 6">
    <name type="scientific">Candidatus Dojkabacteria bacterium</name>
    <dbReference type="NCBI Taxonomy" id="2099670"/>
    <lineage>
        <taxon>Bacteria</taxon>
        <taxon>Candidatus Dojkabacteria</taxon>
    </lineage>
</organism>
<dbReference type="Gene3D" id="3.30.1320.10">
    <property type="match status" value="1"/>
</dbReference>
<dbReference type="HAMAP" id="MF_00385">
    <property type="entry name" value="Ribosomal_bS16"/>
    <property type="match status" value="1"/>
</dbReference>
<comment type="similarity">
    <text evidence="3">Belongs to the bacterial ribosomal protein bS16 family.</text>
</comment>
<evidence type="ECO:0000313" key="5">
    <source>
        <dbReference type="EMBL" id="MCA9375322.1"/>
    </source>
</evidence>
<dbReference type="GO" id="GO:0005737">
    <property type="term" value="C:cytoplasm"/>
    <property type="evidence" value="ECO:0007669"/>
    <property type="project" value="UniProtKB-ARBA"/>
</dbReference>
<dbReference type="GO" id="GO:0006412">
    <property type="term" value="P:translation"/>
    <property type="evidence" value="ECO:0007669"/>
    <property type="project" value="UniProtKB-UniRule"/>
</dbReference>
<dbReference type="Pfam" id="PF00886">
    <property type="entry name" value="Ribosomal_S16"/>
    <property type="match status" value="1"/>
</dbReference>
<dbReference type="PANTHER" id="PTHR12919">
    <property type="entry name" value="30S RIBOSOMAL PROTEIN S16"/>
    <property type="match status" value="1"/>
</dbReference>
<feature type="region of interest" description="Disordered" evidence="4">
    <location>
        <begin position="84"/>
        <end position="105"/>
    </location>
</feature>
<keyword evidence="1 3" id="KW-0689">Ribosomal protein</keyword>
<gene>
    <name evidence="3 5" type="primary">rpsP</name>
    <name evidence="5" type="ORF">KC622_03255</name>
</gene>
<evidence type="ECO:0000256" key="3">
    <source>
        <dbReference type="HAMAP-Rule" id="MF_00385"/>
    </source>
</evidence>
<dbReference type="AlphaFoldDB" id="A0A955HZB0"/>
<keyword evidence="2 3" id="KW-0687">Ribonucleoprotein</keyword>
<dbReference type="NCBIfam" id="TIGR00002">
    <property type="entry name" value="S16"/>
    <property type="match status" value="1"/>
</dbReference>
<protein>
    <recommendedName>
        <fullName evidence="3">Small ribosomal subunit protein bS16</fullName>
    </recommendedName>
</protein>
<dbReference type="GO" id="GO:0003735">
    <property type="term" value="F:structural constituent of ribosome"/>
    <property type="evidence" value="ECO:0007669"/>
    <property type="project" value="InterPro"/>
</dbReference>
<evidence type="ECO:0000256" key="2">
    <source>
        <dbReference type="ARBA" id="ARBA00023274"/>
    </source>
</evidence>
<dbReference type="Proteomes" id="UP000748332">
    <property type="component" value="Unassembled WGS sequence"/>
</dbReference>
<sequence>MLKIRLKRTGRKGQPHYRIVIAEANRSRNSKSVEEIGYYNPRTQPSTVEIDQEAARKWLRNGAQPTNTVAQLFVKAGIIKDIKRGSTKPSLKPKKKAAKEESESK</sequence>
<dbReference type="InterPro" id="IPR020592">
    <property type="entry name" value="Ribosomal_bS16_CS"/>
</dbReference>
<reference evidence="5" key="2">
    <citation type="journal article" date="2021" name="Microbiome">
        <title>Successional dynamics and alternative stable states in a saline activated sludge microbial community over 9 years.</title>
        <authorList>
            <person name="Wang Y."/>
            <person name="Ye J."/>
            <person name="Ju F."/>
            <person name="Liu L."/>
            <person name="Boyd J.A."/>
            <person name="Deng Y."/>
            <person name="Parks D.H."/>
            <person name="Jiang X."/>
            <person name="Yin X."/>
            <person name="Woodcroft B.J."/>
            <person name="Tyson G.W."/>
            <person name="Hugenholtz P."/>
            <person name="Polz M.F."/>
            <person name="Zhang T."/>
        </authorList>
    </citation>
    <scope>NUCLEOTIDE SEQUENCE</scope>
    <source>
        <strain evidence="5">HKST-UBA16</strain>
    </source>
</reference>
<accession>A0A955HZB0</accession>
<name>A0A955HZB0_9BACT</name>
<dbReference type="GO" id="GO:0015935">
    <property type="term" value="C:small ribosomal subunit"/>
    <property type="evidence" value="ECO:0007669"/>
    <property type="project" value="TreeGrafter"/>
</dbReference>
<dbReference type="PROSITE" id="PS00732">
    <property type="entry name" value="RIBOSOMAL_S16"/>
    <property type="match status" value="1"/>
</dbReference>
<evidence type="ECO:0000256" key="4">
    <source>
        <dbReference type="SAM" id="MobiDB-lite"/>
    </source>
</evidence>
<dbReference type="InterPro" id="IPR023803">
    <property type="entry name" value="Ribosomal_bS16_dom_sf"/>
</dbReference>
<reference evidence="5" key="1">
    <citation type="submission" date="2020-04" db="EMBL/GenBank/DDBJ databases">
        <authorList>
            <person name="Zhang T."/>
        </authorList>
    </citation>
    <scope>NUCLEOTIDE SEQUENCE</scope>
    <source>
        <strain evidence="5">HKST-UBA16</strain>
    </source>
</reference>
<evidence type="ECO:0000256" key="1">
    <source>
        <dbReference type="ARBA" id="ARBA00022980"/>
    </source>
</evidence>
<evidence type="ECO:0000313" key="6">
    <source>
        <dbReference type="Proteomes" id="UP000748332"/>
    </source>
</evidence>
<comment type="caution">
    <text evidence="5">The sequence shown here is derived from an EMBL/GenBank/DDBJ whole genome shotgun (WGS) entry which is preliminary data.</text>
</comment>
<proteinExistence type="inferred from homology"/>
<dbReference type="SUPFAM" id="SSF54565">
    <property type="entry name" value="Ribosomal protein S16"/>
    <property type="match status" value="1"/>
</dbReference>